<dbReference type="Gene3D" id="1.10.10.10">
    <property type="entry name" value="Winged helix-like DNA-binding domain superfamily/Winged helix DNA-binding domain"/>
    <property type="match status" value="1"/>
</dbReference>
<dbReference type="SUPFAM" id="SSF46785">
    <property type="entry name" value="Winged helix' DNA-binding domain"/>
    <property type="match status" value="1"/>
</dbReference>
<dbReference type="EMBL" id="JFKA01000005">
    <property type="protein sequence ID" value="OSQ38055.1"/>
    <property type="molecule type" value="Genomic_DNA"/>
</dbReference>
<comment type="caution">
    <text evidence="2">The sequence shown here is derived from an EMBL/GenBank/DDBJ whole genome shotgun (WGS) entry which is preliminary data.</text>
</comment>
<dbReference type="Proteomes" id="UP000193391">
    <property type="component" value="Unassembled WGS sequence"/>
</dbReference>
<accession>A0A1Y2L017</accession>
<dbReference type="AlphaFoldDB" id="A0A1Y2L017"/>
<dbReference type="Pfam" id="PF12802">
    <property type="entry name" value="MarR_2"/>
    <property type="match status" value="1"/>
</dbReference>
<dbReference type="GO" id="GO:0003700">
    <property type="term" value="F:DNA-binding transcription factor activity"/>
    <property type="evidence" value="ECO:0007669"/>
    <property type="project" value="InterPro"/>
</dbReference>
<name>A0A1Y2L017_9PROT</name>
<reference evidence="2 3" key="1">
    <citation type="submission" date="2014-03" db="EMBL/GenBank/DDBJ databases">
        <title>The draft genome sequence of Thalassospira mesophila JCM 18969.</title>
        <authorList>
            <person name="Lai Q."/>
            <person name="Shao Z."/>
        </authorList>
    </citation>
    <scope>NUCLEOTIDE SEQUENCE [LARGE SCALE GENOMIC DNA]</scope>
    <source>
        <strain evidence="2 3">JCM 18969</strain>
    </source>
</reference>
<gene>
    <name evidence="2" type="ORF">TMES_13980</name>
</gene>
<proteinExistence type="predicted"/>
<dbReference type="InterPro" id="IPR036390">
    <property type="entry name" value="WH_DNA-bd_sf"/>
</dbReference>
<evidence type="ECO:0000259" key="1">
    <source>
        <dbReference type="PROSITE" id="PS50995"/>
    </source>
</evidence>
<dbReference type="SMART" id="SM00347">
    <property type="entry name" value="HTH_MARR"/>
    <property type="match status" value="1"/>
</dbReference>
<dbReference type="OrthoDB" id="511972at2"/>
<evidence type="ECO:0000313" key="3">
    <source>
        <dbReference type="Proteomes" id="UP000193391"/>
    </source>
</evidence>
<protein>
    <submittedName>
        <fullName evidence="2">Transcriptional regulator</fullName>
    </submittedName>
</protein>
<dbReference type="InterPro" id="IPR036388">
    <property type="entry name" value="WH-like_DNA-bd_sf"/>
</dbReference>
<dbReference type="PANTHER" id="PTHR33164:SF57">
    <property type="entry name" value="MARR-FAMILY TRANSCRIPTIONAL REGULATOR"/>
    <property type="match status" value="1"/>
</dbReference>
<dbReference type="STRING" id="1293891.TMES_13980"/>
<dbReference type="PANTHER" id="PTHR33164">
    <property type="entry name" value="TRANSCRIPTIONAL REGULATOR, MARR FAMILY"/>
    <property type="match status" value="1"/>
</dbReference>
<feature type="domain" description="HTH marR-type" evidence="1">
    <location>
        <begin position="3"/>
        <end position="137"/>
    </location>
</feature>
<evidence type="ECO:0000313" key="2">
    <source>
        <dbReference type="EMBL" id="OSQ38055.1"/>
    </source>
</evidence>
<organism evidence="2 3">
    <name type="scientific">Thalassospira mesophila</name>
    <dbReference type="NCBI Taxonomy" id="1293891"/>
    <lineage>
        <taxon>Bacteria</taxon>
        <taxon>Pseudomonadati</taxon>
        <taxon>Pseudomonadota</taxon>
        <taxon>Alphaproteobacteria</taxon>
        <taxon>Rhodospirillales</taxon>
        <taxon>Thalassospiraceae</taxon>
        <taxon>Thalassospira</taxon>
    </lineage>
</organism>
<sequence length="141" mass="15669">MPETTIGETLHTLLHAYKRAMRQAYHQAEIPLAISHIRTLKGISAMPACTPLALSSRTKRDKGQVTRLIKDLLAQNLIEKHQHPGDKRSNILHLTPAGHHMIKRIKEIEEIAASRMAEGLSPAEIADFSRLANIMSANLAE</sequence>
<dbReference type="PROSITE" id="PS50995">
    <property type="entry name" value="HTH_MARR_2"/>
    <property type="match status" value="1"/>
</dbReference>
<dbReference type="RefSeq" id="WP_085583547.1">
    <property type="nucleotide sequence ID" value="NZ_JFKA01000005.1"/>
</dbReference>
<dbReference type="GO" id="GO:0006950">
    <property type="term" value="P:response to stress"/>
    <property type="evidence" value="ECO:0007669"/>
    <property type="project" value="TreeGrafter"/>
</dbReference>
<keyword evidence="3" id="KW-1185">Reference proteome</keyword>
<dbReference type="InterPro" id="IPR039422">
    <property type="entry name" value="MarR/SlyA-like"/>
</dbReference>
<dbReference type="InterPro" id="IPR000835">
    <property type="entry name" value="HTH_MarR-typ"/>
</dbReference>